<dbReference type="InterPro" id="IPR050491">
    <property type="entry name" value="AmpC-like"/>
</dbReference>
<reference evidence="2 3" key="1">
    <citation type="submission" date="2023-11" db="EMBL/GenBank/DDBJ databases">
        <title>Analysis of the Genomes of Mucilaginibacter gossypii cycad 4 and M. sabulilitoris SNA2: microbes with the potential for plant growth promotion.</title>
        <authorList>
            <person name="Hirsch A.M."/>
            <person name="Humm E."/>
            <person name="Rubbi M."/>
            <person name="Del Vecchio G."/>
            <person name="Ha S.M."/>
            <person name="Pellegrini M."/>
            <person name="Gunsalus R.P."/>
        </authorList>
    </citation>
    <scope>NUCLEOTIDE SEQUENCE [LARGE SCALE GENOMIC DNA]</scope>
    <source>
        <strain evidence="2 3">SNA2</strain>
    </source>
</reference>
<dbReference type="EC" id="3.1.1.103" evidence="2"/>
<evidence type="ECO:0000259" key="1">
    <source>
        <dbReference type="Pfam" id="PF00144"/>
    </source>
</evidence>
<keyword evidence="2" id="KW-0378">Hydrolase</keyword>
<accession>A0ABZ0TFS6</accession>
<dbReference type="RefSeq" id="WP_321561193.1">
    <property type="nucleotide sequence ID" value="NZ_CP139558.1"/>
</dbReference>
<dbReference type="PANTHER" id="PTHR46825:SF9">
    <property type="entry name" value="BETA-LACTAMASE-RELATED DOMAIN-CONTAINING PROTEIN"/>
    <property type="match status" value="1"/>
</dbReference>
<dbReference type="SUPFAM" id="SSF56601">
    <property type="entry name" value="beta-lactamase/transpeptidase-like"/>
    <property type="match status" value="1"/>
</dbReference>
<protein>
    <submittedName>
        <fullName evidence="2">Serine hydrolase domain-containing protein</fullName>
        <ecNumber evidence="2">3.1.1.103</ecNumber>
    </submittedName>
</protein>
<feature type="domain" description="Beta-lactamase-related" evidence="1">
    <location>
        <begin position="112"/>
        <end position="179"/>
    </location>
</feature>
<dbReference type="Pfam" id="PF00144">
    <property type="entry name" value="Beta-lactamase"/>
    <property type="match status" value="2"/>
</dbReference>
<gene>
    <name evidence="2" type="ORF">SNE25_22160</name>
</gene>
<organism evidence="2 3">
    <name type="scientific">Mucilaginibacter sabulilitoris</name>
    <dbReference type="NCBI Taxonomy" id="1173583"/>
    <lineage>
        <taxon>Bacteria</taxon>
        <taxon>Pseudomonadati</taxon>
        <taxon>Bacteroidota</taxon>
        <taxon>Sphingobacteriia</taxon>
        <taxon>Sphingobacteriales</taxon>
        <taxon>Sphingobacteriaceae</taxon>
        <taxon>Mucilaginibacter</taxon>
    </lineage>
</organism>
<dbReference type="Gene3D" id="3.40.710.10">
    <property type="entry name" value="DD-peptidase/beta-lactamase superfamily"/>
    <property type="match status" value="2"/>
</dbReference>
<evidence type="ECO:0000313" key="3">
    <source>
        <dbReference type="Proteomes" id="UP001324380"/>
    </source>
</evidence>
<dbReference type="InterPro" id="IPR012338">
    <property type="entry name" value="Beta-lactam/transpept-like"/>
</dbReference>
<sequence length="217" mass="24588">MRKPIILFAVVIGVLIYCTSVSVQPISKTLERYYSALQADYEMNGNVLAAQNDHIFYQQSFGYRDMAAKVPNDAETQFELASVSKLFTVTVVLQLKEKGLVILYSHGHILPSRPGEKWSYSSLGYHFLALLVEKVSGQTLAAYTRDHIFLPAGMNNSYIQTSLSQKLQPRRTKNYQYNNHYETKLQLMDTLNDWKEWTHNLALMTGGSGINILNGKA</sequence>
<name>A0ABZ0TFS6_9SPHI</name>
<evidence type="ECO:0000313" key="2">
    <source>
        <dbReference type="EMBL" id="WPU92027.1"/>
    </source>
</evidence>
<dbReference type="EMBL" id="CP139558">
    <property type="protein sequence ID" value="WPU92027.1"/>
    <property type="molecule type" value="Genomic_DNA"/>
</dbReference>
<keyword evidence="3" id="KW-1185">Reference proteome</keyword>
<dbReference type="GO" id="GO:0016787">
    <property type="term" value="F:hydrolase activity"/>
    <property type="evidence" value="ECO:0007669"/>
    <property type="project" value="UniProtKB-KW"/>
</dbReference>
<dbReference type="PANTHER" id="PTHR46825">
    <property type="entry name" value="D-ALANYL-D-ALANINE-CARBOXYPEPTIDASE/ENDOPEPTIDASE AMPH"/>
    <property type="match status" value="1"/>
</dbReference>
<dbReference type="Proteomes" id="UP001324380">
    <property type="component" value="Chromosome"/>
</dbReference>
<proteinExistence type="predicted"/>
<dbReference type="InterPro" id="IPR001466">
    <property type="entry name" value="Beta-lactam-related"/>
</dbReference>
<feature type="domain" description="Beta-lactamase-related" evidence="1">
    <location>
        <begin position="32"/>
        <end position="103"/>
    </location>
</feature>